<dbReference type="Proteomes" id="UP001382904">
    <property type="component" value="Unassembled WGS sequence"/>
</dbReference>
<accession>A0ABU8U1P2</accession>
<dbReference type="Gene3D" id="1.10.287.70">
    <property type="match status" value="1"/>
</dbReference>
<reference evidence="8 9" key="1">
    <citation type="submission" date="2024-03" db="EMBL/GenBank/DDBJ databases">
        <title>Novel Streptomyces species of biotechnological and ecological value are a feature of Machair soil.</title>
        <authorList>
            <person name="Prole J.R."/>
            <person name="Goodfellow M."/>
            <person name="Allenby N."/>
            <person name="Ward A.C."/>
        </authorList>
    </citation>
    <scope>NUCLEOTIDE SEQUENCE [LARGE SCALE GENOMIC DNA]</scope>
    <source>
        <strain evidence="8 9">MS1.HAVA.3</strain>
    </source>
</reference>
<feature type="compositionally biased region" description="Basic and acidic residues" evidence="5">
    <location>
        <begin position="275"/>
        <end position="297"/>
    </location>
</feature>
<dbReference type="PANTHER" id="PTHR10037:SF62">
    <property type="entry name" value="SODIUM CHANNEL PROTEIN 60E"/>
    <property type="match status" value="1"/>
</dbReference>
<dbReference type="InterPro" id="IPR027359">
    <property type="entry name" value="Volt_channel_dom_sf"/>
</dbReference>
<evidence type="ECO:0000256" key="2">
    <source>
        <dbReference type="ARBA" id="ARBA00022692"/>
    </source>
</evidence>
<dbReference type="EMBL" id="JBBKAM010000002">
    <property type="protein sequence ID" value="MEJ8641767.1"/>
    <property type="molecule type" value="Genomic_DNA"/>
</dbReference>
<comment type="caution">
    <text evidence="8">The sequence shown here is derived from an EMBL/GenBank/DDBJ whole genome shotgun (WGS) entry which is preliminary data.</text>
</comment>
<evidence type="ECO:0000313" key="9">
    <source>
        <dbReference type="Proteomes" id="UP001382904"/>
    </source>
</evidence>
<proteinExistence type="predicted"/>
<dbReference type="Pfam" id="PF00520">
    <property type="entry name" value="Ion_trans"/>
    <property type="match status" value="1"/>
</dbReference>
<dbReference type="InterPro" id="IPR043203">
    <property type="entry name" value="VGCC_Ca_Na"/>
</dbReference>
<dbReference type="SUPFAM" id="SSF81324">
    <property type="entry name" value="Voltage-gated potassium channels"/>
    <property type="match status" value="1"/>
</dbReference>
<organism evidence="8 9">
    <name type="scientific">Streptomyces caledonius</name>
    <dbReference type="NCBI Taxonomy" id="3134107"/>
    <lineage>
        <taxon>Bacteria</taxon>
        <taxon>Bacillati</taxon>
        <taxon>Actinomycetota</taxon>
        <taxon>Actinomycetes</taxon>
        <taxon>Kitasatosporales</taxon>
        <taxon>Streptomycetaceae</taxon>
        <taxon>Streptomyces</taxon>
    </lineage>
</organism>
<dbReference type="Gene3D" id="1.20.120.350">
    <property type="entry name" value="Voltage-gated potassium channels. Chain C"/>
    <property type="match status" value="1"/>
</dbReference>
<keyword evidence="2 6" id="KW-0812">Transmembrane</keyword>
<dbReference type="PRINTS" id="PR00169">
    <property type="entry name" value="KCHANNEL"/>
</dbReference>
<feature type="domain" description="Ion transport" evidence="7">
    <location>
        <begin position="25"/>
        <end position="242"/>
    </location>
</feature>
<gene>
    <name evidence="8" type="ORF">WKI68_10385</name>
</gene>
<comment type="subcellular location">
    <subcellularLocation>
        <location evidence="1">Membrane</location>
        <topology evidence="1">Multi-pass membrane protein</topology>
    </subcellularLocation>
</comment>
<evidence type="ECO:0000259" key="7">
    <source>
        <dbReference type="Pfam" id="PF00520"/>
    </source>
</evidence>
<dbReference type="PANTHER" id="PTHR10037">
    <property type="entry name" value="VOLTAGE-GATED CATION CHANNEL CALCIUM AND SODIUM"/>
    <property type="match status" value="1"/>
</dbReference>
<evidence type="ECO:0000313" key="8">
    <source>
        <dbReference type="EMBL" id="MEJ8641767.1"/>
    </source>
</evidence>
<keyword evidence="9" id="KW-1185">Reference proteome</keyword>
<keyword evidence="4 6" id="KW-0472">Membrane</keyword>
<keyword evidence="3 6" id="KW-1133">Transmembrane helix</keyword>
<evidence type="ECO:0000256" key="4">
    <source>
        <dbReference type="ARBA" id="ARBA00023136"/>
    </source>
</evidence>
<feature type="transmembrane region" description="Helical" evidence="6">
    <location>
        <begin position="20"/>
        <end position="41"/>
    </location>
</feature>
<evidence type="ECO:0000256" key="6">
    <source>
        <dbReference type="SAM" id="Phobius"/>
    </source>
</evidence>
<feature type="transmembrane region" description="Helical" evidence="6">
    <location>
        <begin position="150"/>
        <end position="169"/>
    </location>
</feature>
<evidence type="ECO:0000256" key="1">
    <source>
        <dbReference type="ARBA" id="ARBA00004141"/>
    </source>
</evidence>
<protein>
    <submittedName>
        <fullName evidence="8">Ion transporter</fullName>
    </submittedName>
</protein>
<evidence type="ECO:0000256" key="5">
    <source>
        <dbReference type="SAM" id="MobiDB-lite"/>
    </source>
</evidence>
<feature type="transmembrane region" description="Helical" evidence="6">
    <location>
        <begin position="181"/>
        <end position="199"/>
    </location>
</feature>
<sequence length="342" mass="36955">MTDPKPAGRGRMKLAARCRVATEAPAFGLVVFCAILFNAALMGVETYSGLAAEHRQVLQAAENCCLALFTLEMLLRLGACADRPKAFFRDPWNLFDLVVVASAFVPLVRENTTLLRLLRLARVLRTARFLPHLRILLIAVGRSLPGTASFLFVGALVLYVYAMVGWLCFADSDPQHYGSVGRAMLTLFLLTTLDGLTDAVRAGLQISRFSIIYYASYALLASFVLVNVLIGVVLNSLDEAREIEDEANRNPKQPGMPPREEAQARAGRGHRLRRPGADRHGPPGPGRDRGEPPDDGRPPGAAAGGVAQRALRPRVTPPRCRSAGCPTCRPGVVGRPSAPAGR</sequence>
<name>A0ABU8U1P2_9ACTN</name>
<dbReference type="InterPro" id="IPR005821">
    <property type="entry name" value="Ion_trans_dom"/>
</dbReference>
<feature type="region of interest" description="Disordered" evidence="5">
    <location>
        <begin position="245"/>
        <end position="342"/>
    </location>
</feature>
<feature type="transmembrane region" description="Helical" evidence="6">
    <location>
        <begin position="211"/>
        <end position="234"/>
    </location>
</feature>
<evidence type="ECO:0000256" key="3">
    <source>
        <dbReference type="ARBA" id="ARBA00022989"/>
    </source>
</evidence>